<evidence type="ECO:0000313" key="2">
    <source>
        <dbReference type="EMBL" id="MDT3453009.1"/>
    </source>
</evidence>
<dbReference type="EMBL" id="JANIEN010000012">
    <property type="protein sequence ID" value="MDT3453009.1"/>
    <property type="molecule type" value="Genomic_DNA"/>
</dbReference>
<evidence type="ECO:0000313" key="1">
    <source>
        <dbReference type="EMBL" id="MDA5624045.1"/>
    </source>
</evidence>
<dbReference type="Proteomes" id="UP001145481">
    <property type="component" value="Unassembled WGS sequence"/>
</dbReference>
<accession>A0A9X3URY9</accession>
<dbReference type="Proteomes" id="UP001182304">
    <property type="component" value="Unassembled WGS sequence"/>
</dbReference>
<organism evidence="1 3">
    <name type="scientific">Pasteurella multocida</name>
    <dbReference type="NCBI Taxonomy" id="747"/>
    <lineage>
        <taxon>Bacteria</taxon>
        <taxon>Pseudomonadati</taxon>
        <taxon>Pseudomonadota</taxon>
        <taxon>Gammaproteobacteria</taxon>
        <taxon>Pasteurellales</taxon>
        <taxon>Pasteurellaceae</taxon>
        <taxon>Pasteurella</taxon>
    </lineage>
</organism>
<evidence type="ECO:0000313" key="3">
    <source>
        <dbReference type="Proteomes" id="UP001145481"/>
    </source>
</evidence>
<protein>
    <submittedName>
        <fullName evidence="1">Uncharacterized protein</fullName>
    </submittedName>
</protein>
<proteinExistence type="predicted"/>
<sequence length="59" mass="6900">MSKIGFNAQQVWDMSHAEINAWIESYLIQHGVKKKSLRSDETVTSYVFRRRKSQEKKGA</sequence>
<dbReference type="AlphaFoldDB" id="A0A9X3URY9"/>
<gene>
    <name evidence="1" type="ORF">NM948_10920</name>
    <name evidence="2" type="ORF">NQF69_09530</name>
</gene>
<comment type="caution">
    <text evidence="1">The sequence shown here is derived from an EMBL/GenBank/DDBJ whole genome shotgun (WGS) entry which is preliminary data.</text>
</comment>
<reference evidence="2" key="2">
    <citation type="submission" date="2022-07" db="EMBL/GenBank/DDBJ databases">
        <title>Sequence of Pasteurella multocoda 17BRD-035.</title>
        <authorList>
            <person name="Roy Chowdhury P."/>
            <person name="Alhamami T."/>
            <person name="Trott D.J."/>
            <person name="Djordvevic S.P."/>
        </authorList>
    </citation>
    <scope>NUCLEOTIDE SEQUENCE</scope>
    <source>
        <strain evidence="2">17BRD-035</strain>
    </source>
</reference>
<dbReference type="RefSeq" id="WP_016570034.1">
    <property type="nucleotide sequence ID" value="NZ_AP025519.1"/>
</dbReference>
<name>A0A9X3URY9_PASMD</name>
<reference evidence="1" key="1">
    <citation type="submission" date="2022-07" db="EMBL/GenBank/DDBJ databases">
        <title>Genome-based characterization of novel serogroup A variants of Pasteurella multocida.</title>
        <authorList>
            <person name="Prajapati A."/>
            <person name="Yogisharadhya R."/>
            <person name="Mohanty N."/>
            <person name="Chanda M."/>
            <person name="Mendem S.K."/>
            <person name="Siddaramappa S."/>
            <person name="Shivachandra S.B."/>
        </authorList>
    </citation>
    <scope>NUCLEOTIDE SEQUENCE</scope>
    <source>
        <strain evidence="1">NIVEDIPm19</strain>
    </source>
</reference>
<dbReference type="EMBL" id="JANJHC010000032">
    <property type="protein sequence ID" value="MDA5624045.1"/>
    <property type="molecule type" value="Genomic_DNA"/>
</dbReference>